<organism evidence="15 16">
    <name type="scientific">Nitrosococcus halophilus (strain Nc4)</name>
    <dbReference type="NCBI Taxonomy" id="472759"/>
    <lineage>
        <taxon>Bacteria</taxon>
        <taxon>Pseudomonadati</taxon>
        <taxon>Pseudomonadota</taxon>
        <taxon>Gammaproteobacteria</taxon>
        <taxon>Chromatiales</taxon>
        <taxon>Chromatiaceae</taxon>
        <taxon>Nitrosococcus</taxon>
    </lineage>
</organism>
<evidence type="ECO:0000256" key="2">
    <source>
        <dbReference type="ARBA" id="ARBA00009189"/>
    </source>
</evidence>
<comment type="similarity">
    <text evidence="2 13">Belongs to the CRISPR-associated exonuclease Cas4 family.</text>
</comment>
<dbReference type="Pfam" id="PF01930">
    <property type="entry name" value="Cas_Cas4"/>
    <property type="match status" value="1"/>
</dbReference>
<comment type="cofactor">
    <cofactor evidence="13">
        <name>Mg(2+)</name>
        <dbReference type="ChEBI" id="CHEBI:18420"/>
    </cofactor>
    <cofactor evidence="13">
        <name>Mn(2+)</name>
        <dbReference type="ChEBI" id="CHEBI:29035"/>
    </cofactor>
    <text evidence="13">Mg(2+) or Mn(2+) required for ssDNA cleavage activity.</text>
</comment>
<dbReference type="InterPro" id="IPR011604">
    <property type="entry name" value="PDDEXK-like_dom_sf"/>
</dbReference>
<evidence type="ECO:0000256" key="9">
    <source>
        <dbReference type="ARBA" id="ARBA00023004"/>
    </source>
</evidence>
<dbReference type="CDD" id="cd09637">
    <property type="entry name" value="Cas4_I-A_I-B_I-C_I-D_II-B"/>
    <property type="match status" value="1"/>
</dbReference>
<comment type="cofactor">
    <cofactor evidence="13">
        <name>iron-sulfur cluster</name>
        <dbReference type="ChEBI" id="CHEBI:30408"/>
    </cofactor>
</comment>
<reference evidence="16" key="1">
    <citation type="submission" date="2010-04" db="EMBL/GenBank/DDBJ databases">
        <title>Complete genome sequence of Nitrosococcus halophilus Nc4, a salt-adapted, aerobic obligate ammonia-oxidizing sulfur purple bacterium.</title>
        <authorList>
            <consortium name="US DOE Joint Genome Institute"/>
            <person name="Campbell M.A."/>
            <person name="Malfatti S.A."/>
            <person name="Chain P.S.G."/>
            <person name="Heidelberg J.F."/>
            <person name="Ward B.B."/>
            <person name="Klotz M.G."/>
        </authorList>
    </citation>
    <scope>NUCLEOTIDE SEQUENCE [LARGE SCALE GENOMIC DNA]</scope>
    <source>
        <strain evidence="16">Nc4</strain>
    </source>
</reference>
<keyword evidence="9 13" id="KW-0408">Iron</keyword>
<evidence type="ECO:0000256" key="12">
    <source>
        <dbReference type="ARBA" id="ARBA00023211"/>
    </source>
</evidence>
<evidence type="ECO:0000256" key="3">
    <source>
        <dbReference type="ARBA" id="ARBA00012768"/>
    </source>
</evidence>
<dbReference type="InterPro" id="IPR022765">
    <property type="entry name" value="Dna2/Cas4_DUF83"/>
</dbReference>
<evidence type="ECO:0000256" key="6">
    <source>
        <dbReference type="ARBA" id="ARBA00022723"/>
    </source>
</evidence>
<dbReference type="GO" id="GO:0051607">
    <property type="term" value="P:defense response to virus"/>
    <property type="evidence" value="ECO:0007669"/>
    <property type="project" value="UniProtKB-KW"/>
</dbReference>
<dbReference type="EC" id="3.1.12.1" evidence="3 13"/>
<evidence type="ECO:0000256" key="7">
    <source>
        <dbReference type="ARBA" id="ARBA00022801"/>
    </source>
</evidence>
<name>D5C3T1_NITHN</name>
<dbReference type="GO" id="GO:0051536">
    <property type="term" value="F:iron-sulfur cluster binding"/>
    <property type="evidence" value="ECO:0007669"/>
    <property type="project" value="UniProtKB-KW"/>
</dbReference>
<evidence type="ECO:0000256" key="1">
    <source>
        <dbReference type="ARBA" id="ARBA00001966"/>
    </source>
</evidence>
<dbReference type="InterPro" id="IPR013343">
    <property type="entry name" value="CRISPR-assoc_prot_Cas4"/>
</dbReference>
<evidence type="ECO:0000256" key="11">
    <source>
        <dbReference type="ARBA" id="ARBA00023118"/>
    </source>
</evidence>
<evidence type="ECO:0000256" key="8">
    <source>
        <dbReference type="ARBA" id="ARBA00022839"/>
    </source>
</evidence>
<evidence type="ECO:0000256" key="5">
    <source>
        <dbReference type="ARBA" id="ARBA00022722"/>
    </source>
</evidence>
<sequence length="216" mass="24481">MDYPGDDLDDAVPISALQHYSYCSRQCALIHMEQTFDENLYTLRGRAVHEQVDMSESRLEEGMRIERALPLYSRCVGLVGKADVVEFAVDGTPYPVEYKHGPRRSSEHDDIQLAAQALCLEEMTGREVSVGAIYHHSSRRRREVAITPALRDRVKSMVPKIRDMLRTGQLPPPVADERCRHCSLNDSCQPHAVAAKQRLHRLHRALFTPEDECASS</sequence>
<evidence type="ECO:0000256" key="4">
    <source>
        <dbReference type="ARBA" id="ARBA00020049"/>
    </source>
</evidence>
<dbReference type="HOGENOM" id="CLU_102055_1_1_6"/>
<keyword evidence="11 13" id="KW-0051">Antiviral defense</keyword>
<keyword evidence="16" id="KW-1185">Reference proteome</keyword>
<dbReference type="AlphaFoldDB" id="D5C3T1"/>
<evidence type="ECO:0000313" key="16">
    <source>
        <dbReference type="Proteomes" id="UP000001844"/>
    </source>
</evidence>
<dbReference type="RefSeq" id="WP_013032919.1">
    <property type="nucleotide sequence ID" value="NC_013960.1"/>
</dbReference>
<dbReference type="STRING" id="472759.Nhal_1945"/>
<dbReference type="NCBIfam" id="TIGR00372">
    <property type="entry name" value="cas4"/>
    <property type="match status" value="1"/>
</dbReference>
<keyword evidence="7 13" id="KW-0378">Hydrolase</keyword>
<dbReference type="EMBL" id="CP001798">
    <property type="protein sequence ID" value="ADE15053.1"/>
    <property type="molecule type" value="Genomic_DNA"/>
</dbReference>
<dbReference type="GO" id="GO:0004527">
    <property type="term" value="F:exonuclease activity"/>
    <property type="evidence" value="ECO:0007669"/>
    <property type="project" value="UniProtKB-KW"/>
</dbReference>
<dbReference type="PANTHER" id="PTHR36531:SF6">
    <property type="entry name" value="DNA REPLICATION ATP-DEPENDENT HELICASE_NUCLEASE DNA2"/>
    <property type="match status" value="1"/>
</dbReference>
<keyword evidence="8 13" id="KW-0269">Exonuclease</keyword>
<keyword evidence="6 13" id="KW-0479">Metal-binding</keyword>
<protein>
    <recommendedName>
        <fullName evidence="4 13">CRISPR-associated exonuclease Cas4</fullName>
        <ecNumber evidence="3 13">3.1.12.1</ecNumber>
    </recommendedName>
</protein>
<dbReference type="InterPro" id="IPR051827">
    <property type="entry name" value="Cas4_exonuclease"/>
</dbReference>
<dbReference type="OrthoDB" id="9781776at2"/>
<dbReference type="KEGG" id="nhl:Nhal_1945"/>
<feature type="domain" description="DUF83" evidence="14">
    <location>
        <begin position="15"/>
        <end position="189"/>
    </location>
</feature>
<keyword evidence="5 13" id="KW-0540">Nuclease</keyword>
<dbReference type="eggNOG" id="COG1468">
    <property type="taxonomic scope" value="Bacteria"/>
</dbReference>
<evidence type="ECO:0000256" key="13">
    <source>
        <dbReference type="RuleBase" id="RU365022"/>
    </source>
</evidence>
<comment type="function">
    <text evidence="13">CRISPR (clustered regularly interspaced short palindromic repeat) is an adaptive immune system that provides protection against mobile genetic elements (viruses, transposable elements and conjugative plasmids). CRISPR clusters contain sequences complementary to antecedent mobile elements and target invading nucleic acids. CRISPR clusters are transcribed and processed into CRISPR RNA (crRNA).</text>
</comment>
<keyword evidence="12 13" id="KW-0464">Manganese</keyword>
<dbReference type="PANTHER" id="PTHR36531">
    <property type="entry name" value="CRISPR-ASSOCIATED EXONUCLEASE CAS4"/>
    <property type="match status" value="1"/>
</dbReference>
<evidence type="ECO:0000256" key="10">
    <source>
        <dbReference type="ARBA" id="ARBA00023014"/>
    </source>
</evidence>
<gene>
    <name evidence="15" type="ordered locus">Nhal_1945</name>
</gene>
<proteinExistence type="inferred from homology"/>
<evidence type="ECO:0000313" key="15">
    <source>
        <dbReference type="EMBL" id="ADE15053.1"/>
    </source>
</evidence>
<keyword evidence="10 13" id="KW-0411">Iron-sulfur</keyword>
<accession>D5C3T1</accession>
<dbReference type="Proteomes" id="UP000001844">
    <property type="component" value="Chromosome"/>
</dbReference>
<evidence type="ECO:0000259" key="14">
    <source>
        <dbReference type="Pfam" id="PF01930"/>
    </source>
</evidence>
<comment type="cofactor">
    <cofactor evidence="1">
        <name>[4Fe-4S] cluster</name>
        <dbReference type="ChEBI" id="CHEBI:49883"/>
    </cofactor>
</comment>
<dbReference type="Gene3D" id="3.90.320.10">
    <property type="match status" value="1"/>
</dbReference>
<dbReference type="GO" id="GO:0046872">
    <property type="term" value="F:metal ion binding"/>
    <property type="evidence" value="ECO:0007669"/>
    <property type="project" value="UniProtKB-KW"/>
</dbReference>